<protein>
    <submittedName>
        <fullName evidence="1">Integrator complex subunit 8-like protein</fullName>
    </submittedName>
</protein>
<evidence type="ECO:0000313" key="2">
    <source>
        <dbReference type="Proteomes" id="UP000036403"/>
    </source>
</evidence>
<sequence>MDVDLLRPGTVPISPDTILWFEFLLNPSLLQKHLSKPFPDPSPTDLIIKFMTINSDQKETEPKAIDTELNDIKSNGTAKWCHKNLALKILSLKVAAYLKWDLDILEKKLPLPIQLTLLQDLFYITADMMVEIPFQRDTIPEFFIETTSDQFLFTLVLYHRWHLRAIIYRALSNKQPKQQLLHIPGTQESTYVPPGIVDDIIRKLEVYVPNSISALNAILHMSDIKPKILSFDTFQMLTEDSMEIKQNWENMCLVNIDEFKCQIHYDLAMFHLLREEYQEAKHHIKRAKELYSNFNPAEKLVYCKVQKEFLDGCCLACEVPLEEIKPSLAQRLQSSIKDQYTVKLQILQVDDVFREIPQVYRNNLEQDVQGWLVNRNFIVARDLLLQIQSLNLDRKIIDNSVILSDYITEIKAAGTKGLDVLFWETGVFRGSFRVSDKVAIKMYQQLGYIVYRTVLEYYNEDLDEDAYDMRKVLSRDVKKKSMISSTHPVRPEEVD</sequence>
<keyword evidence="2" id="KW-1185">Reference proteome</keyword>
<accession>A0A0J7KQI4</accession>
<proteinExistence type="predicted"/>
<reference evidence="1 2" key="1">
    <citation type="submission" date="2015-04" db="EMBL/GenBank/DDBJ databases">
        <title>Lasius niger genome sequencing.</title>
        <authorList>
            <person name="Konorov E.A."/>
            <person name="Nikitin M.A."/>
            <person name="Kirill M.V."/>
            <person name="Chang P."/>
        </authorList>
    </citation>
    <scope>NUCLEOTIDE SEQUENCE [LARGE SCALE GENOMIC DNA]</scope>
    <source>
        <tissue evidence="1">Whole</tissue>
    </source>
</reference>
<name>A0A0J7KQI4_LASNI</name>
<dbReference type="OrthoDB" id="64340at2759"/>
<dbReference type="InterPro" id="IPR038751">
    <property type="entry name" value="INTS8"/>
</dbReference>
<evidence type="ECO:0000313" key="1">
    <source>
        <dbReference type="EMBL" id="KMQ92612.1"/>
    </source>
</evidence>
<dbReference type="GO" id="GO:0034472">
    <property type="term" value="P:snRNA 3'-end processing"/>
    <property type="evidence" value="ECO:0007669"/>
    <property type="project" value="InterPro"/>
</dbReference>
<organism evidence="1 2">
    <name type="scientific">Lasius niger</name>
    <name type="common">Black garden ant</name>
    <dbReference type="NCBI Taxonomy" id="67767"/>
    <lineage>
        <taxon>Eukaryota</taxon>
        <taxon>Metazoa</taxon>
        <taxon>Ecdysozoa</taxon>
        <taxon>Arthropoda</taxon>
        <taxon>Hexapoda</taxon>
        <taxon>Insecta</taxon>
        <taxon>Pterygota</taxon>
        <taxon>Neoptera</taxon>
        <taxon>Endopterygota</taxon>
        <taxon>Hymenoptera</taxon>
        <taxon>Apocrita</taxon>
        <taxon>Aculeata</taxon>
        <taxon>Formicoidea</taxon>
        <taxon>Formicidae</taxon>
        <taxon>Formicinae</taxon>
        <taxon>Lasius</taxon>
        <taxon>Lasius</taxon>
    </lineage>
</organism>
<dbReference type="Gene3D" id="3.40.630.30">
    <property type="match status" value="1"/>
</dbReference>
<dbReference type="Proteomes" id="UP000036403">
    <property type="component" value="Unassembled WGS sequence"/>
</dbReference>
<gene>
    <name evidence="1" type="ORF">RF55_7372</name>
</gene>
<dbReference type="AlphaFoldDB" id="A0A0J7KQI4"/>
<comment type="caution">
    <text evidence="1">The sequence shown here is derived from an EMBL/GenBank/DDBJ whole genome shotgun (WGS) entry which is preliminary data.</text>
</comment>
<dbReference type="PANTHER" id="PTHR13350:SF1">
    <property type="entry name" value="INTEGRATOR COMPLEX SUBUNIT 8"/>
    <property type="match status" value="1"/>
</dbReference>
<dbReference type="GO" id="GO:0032039">
    <property type="term" value="C:integrator complex"/>
    <property type="evidence" value="ECO:0007669"/>
    <property type="project" value="TreeGrafter"/>
</dbReference>
<dbReference type="EMBL" id="LBMM01004276">
    <property type="protein sequence ID" value="KMQ92612.1"/>
    <property type="molecule type" value="Genomic_DNA"/>
</dbReference>
<dbReference type="PANTHER" id="PTHR13350">
    <property type="entry name" value="INTEGRATOR COMPLEX SUBUNIT 8"/>
    <property type="match status" value="1"/>
</dbReference>
<dbReference type="PaxDb" id="67767-A0A0J7KQI4"/>
<dbReference type="GO" id="GO:0005694">
    <property type="term" value="C:chromosome"/>
    <property type="evidence" value="ECO:0007669"/>
    <property type="project" value="UniProtKB-SubCell"/>
</dbReference>